<dbReference type="FunFam" id="3.30.830.10:FF:000003">
    <property type="entry name" value="Insulin-degrading enzyme"/>
    <property type="match status" value="1"/>
</dbReference>
<evidence type="ECO:0000256" key="11">
    <source>
        <dbReference type="ARBA" id="ARBA00080349"/>
    </source>
</evidence>
<dbReference type="GO" id="GO:0004222">
    <property type="term" value="F:metalloendopeptidase activity"/>
    <property type="evidence" value="ECO:0007669"/>
    <property type="project" value="UniProtKB-EC"/>
</dbReference>
<evidence type="ECO:0000256" key="5">
    <source>
        <dbReference type="ARBA" id="ARBA00022833"/>
    </source>
</evidence>
<dbReference type="InterPro" id="IPR011249">
    <property type="entry name" value="Metalloenz_LuxS/M16"/>
</dbReference>
<evidence type="ECO:0000256" key="10">
    <source>
        <dbReference type="ARBA" id="ARBA00074992"/>
    </source>
</evidence>
<dbReference type="GO" id="GO:0005739">
    <property type="term" value="C:mitochondrion"/>
    <property type="evidence" value="ECO:0007669"/>
    <property type="project" value="TreeGrafter"/>
</dbReference>
<dbReference type="InterPro" id="IPR011765">
    <property type="entry name" value="Pept_M16_N"/>
</dbReference>
<name>A0AAW2HKA3_9NEOP</name>
<proteinExistence type="inferred from homology"/>
<evidence type="ECO:0000259" key="15">
    <source>
        <dbReference type="Pfam" id="PF05193"/>
    </source>
</evidence>
<keyword evidence="5" id="KW-0862">Zinc</keyword>
<feature type="domain" description="Peptidase M16 C-terminal" evidence="15">
    <location>
        <begin position="240"/>
        <end position="417"/>
    </location>
</feature>
<evidence type="ECO:0000259" key="16">
    <source>
        <dbReference type="Pfam" id="PF16187"/>
    </source>
</evidence>
<dbReference type="AlphaFoldDB" id="A0AAW2HKA3"/>
<dbReference type="Pfam" id="PF22456">
    <property type="entry name" value="PqqF-like_C_4"/>
    <property type="match status" value="1"/>
</dbReference>
<dbReference type="PANTHER" id="PTHR43690:SF18">
    <property type="entry name" value="INSULIN-DEGRADING ENZYME-RELATED"/>
    <property type="match status" value="1"/>
</dbReference>
<feature type="domain" description="Peptidase M16 N-terminal" evidence="14">
    <location>
        <begin position="77"/>
        <end position="211"/>
    </location>
</feature>
<reference evidence="18" key="1">
    <citation type="journal article" date="2024" name="Gigascience">
        <title>Chromosome-level genome of the poultry shaft louse Menopon gallinae provides insight into the host-switching and adaptive evolution of parasitic lice.</title>
        <authorList>
            <person name="Xu Y."/>
            <person name="Ma L."/>
            <person name="Liu S."/>
            <person name="Liang Y."/>
            <person name="Liu Q."/>
            <person name="He Z."/>
            <person name="Tian L."/>
            <person name="Duan Y."/>
            <person name="Cai W."/>
            <person name="Li H."/>
            <person name="Song F."/>
        </authorList>
    </citation>
    <scope>NUCLEOTIDE SEQUENCE</scope>
    <source>
        <strain evidence="18">Cailab_2023a</strain>
    </source>
</reference>
<feature type="domain" description="Peptidase M16 middle/third" evidence="16">
    <location>
        <begin position="424"/>
        <end position="704"/>
    </location>
</feature>
<feature type="domain" description="Coenzyme PQQ synthesis protein F-like C-terminal lobe" evidence="17">
    <location>
        <begin position="812"/>
        <end position="909"/>
    </location>
</feature>
<feature type="region of interest" description="Disordered" evidence="13">
    <location>
        <begin position="968"/>
        <end position="989"/>
    </location>
</feature>
<dbReference type="InterPro" id="IPR007863">
    <property type="entry name" value="Peptidase_M16_C"/>
</dbReference>
<evidence type="ECO:0000259" key="14">
    <source>
        <dbReference type="Pfam" id="PF00675"/>
    </source>
</evidence>
<evidence type="ECO:0000259" key="17">
    <source>
        <dbReference type="Pfam" id="PF22456"/>
    </source>
</evidence>
<accession>A0AAW2HKA3</accession>
<comment type="similarity">
    <text evidence="1 12">Belongs to the peptidase M16 family.</text>
</comment>
<sequence>MILFRHTIRQATKWCTRGCLISLAIPFSSKIFNLRLATEIPSGMGESPQIKYFSEILKSPEDKRSYRAFELPNKLQVLLISDPETEKAAAALDVNVGYLSDPQEIPGLAHFCEHMLFLGTEKYPGTNDYSKYISEHGGHNNASTSSDHTVYYFDIMAEYLEGALDRFSQFFICPLFTEDSTEKEVNAVNSEYEKNYPKDLWRFDQLEKHTSKLGHPYNKFSTGNIKTLLIDPKEKGIDVRNELMKFHEKWYSANIMTLAILGKEDLSDLEKMAVSLFSGILNKNADHLEWTDHPFGPEQLKLRGYVVPNKNLRSLNISFPIADFNKYYKAKPYHYISSLIGHEGPGSLLSALKNRGWCYQLFSGARTEAKGFGFFFIKIDLTEEGIDHVNEIVELCFQYINMMNQSGPQKLYFEEFQKIQEAAYRFKEKEQPISYVASLVRGMHLYPMEDILIAPYIIDDWNPSLIIKSMEQLKPKNIRLAVIGQKFDNITDQTEPWYGTKYKLETIPNDTLQAWENSGLCSELALPKPNDFITNNFEIYPREEAQPHPVIIQESLLTRVWYKQDDKFLLPRANIKFELFSPLAYLDPLNCNLTHMYAQLLEDSLNEYAYAAELAGLRWSLKNTEYGLQLSVGGYNDKQAILLDKILQKMTNLDIDPQRFDILKENYIRSLKNFDVEQPYEQASYYLTLLILEHAWQRDELLEAAEELTVKRMEDFVPQLLSKLHVECLIHGNVTKEKSLELVSILENRLKSTQPLRPLLPPHLLRKREIQIVDGSSFLYEISNRYHKSSCTETYFQCCTQSTPNNMLMEILVQIISDPAFDILRNKEQLGYIVYSGLRRSNCVQGLRMIIQSEKHPSYVEQRIEAFLSKFREMLVDMDEKEFETHKEALANIRLEKPKTLAAQTRIFWREISLQQYHFNRAEEEVKYLRTITKKELLEFFDNYIKYEAPHRRKLSVHVLSQVEGGAGTLPPPDLENLSSSSNGLVNPPPYSKPNLIEDITQFKSSHGLYPLVQPYVNLSTMKTKSKL</sequence>
<dbReference type="GO" id="GO:0051603">
    <property type="term" value="P:proteolysis involved in protein catabolic process"/>
    <property type="evidence" value="ECO:0007669"/>
    <property type="project" value="TreeGrafter"/>
</dbReference>
<dbReference type="GO" id="GO:0046872">
    <property type="term" value="F:metal ion binding"/>
    <property type="evidence" value="ECO:0007669"/>
    <property type="project" value="UniProtKB-KW"/>
</dbReference>
<keyword evidence="6" id="KW-0482">Metalloprotease</keyword>
<evidence type="ECO:0000256" key="4">
    <source>
        <dbReference type="ARBA" id="ARBA00022801"/>
    </source>
</evidence>
<keyword evidence="3" id="KW-0479">Metal-binding</keyword>
<organism evidence="18">
    <name type="scientific">Menopon gallinae</name>
    <name type="common">poultry shaft louse</name>
    <dbReference type="NCBI Taxonomy" id="328185"/>
    <lineage>
        <taxon>Eukaryota</taxon>
        <taxon>Metazoa</taxon>
        <taxon>Ecdysozoa</taxon>
        <taxon>Arthropoda</taxon>
        <taxon>Hexapoda</taxon>
        <taxon>Insecta</taxon>
        <taxon>Pterygota</taxon>
        <taxon>Neoptera</taxon>
        <taxon>Paraneoptera</taxon>
        <taxon>Psocodea</taxon>
        <taxon>Troctomorpha</taxon>
        <taxon>Phthiraptera</taxon>
        <taxon>Amblycera</taxon>
        <taxon>Menoponidae</taxon>
        <taxon>Menopon</taxon>
    </lineage>
</organism>
<evidence type="ECO:0000256" key="3">
    <source>
        <dbReference type="ARBA" id="ARBA00022723"/>
    </source>
</evidence>
<evidence type="ECO:0000256" key="8">
    <source>
        <dbReference type="ARBA" id="ARBA00066874"/>
    </source>
</evidence>
<dbReference type="EMBL" id="JARGDH010000004">
    <property type="protein sequence ID" value="KAL0270073.1"/>
    <property type="molecule type" value="Genomic_DNA"/>
</dbReference>
<dbReference type="Pfam" id="PF05193">
    <property type="entry name" value="Peptidase_M16_C"/>
    <property type="match status" value="1"/>
</dbReference>
<evidence type="ECO:0000256" key="2">
    <source>
        <dbReference type="ARBA" id="ARBA00022670"/>
    </source>
</evidence>
<dbReference type="FunFam" id="3.30.830.10:FF:000005">
    <property type="entry name" value="nardilysin isoform X1"/>
    <property type="match status" value="1"/>
</dbReference>
<dbReference type="InterPro" id="IPR050626">
    <property type="entry name" value="Peptidase_M16"/>
</dbReference>
<dbReference type="PANTHER" id="PTHR43690">
    <property type="entry name" value="NARDILYSIN"/>
    <property type="match status" value="1"/>
</dbReference>
<dbReference type="Gene3D" id="3.30.830.10">
    <property type="entry name" value="Metalloenzyme, LuxS/M16 peptidase-like"/>
    <property type="match status" value="4"/>
</dbReference>
<evidence type="ECO:0000256" key="13">
    <source>
        <dbReference type="SAM" id="MobiDB-lite"/>
    </source>
</evidence>
<dbReference type="GO" id="GO:0005829">
    <property type="term" value="C:cytosol"/>
    <property type="evidence" value="ECO:0007669"/>
    <property type="project" value="TreeGrafter"/>
</dbReference>
<evidence type="ECO:0000256" key="12">
    <source>
        <dbReference type="RuleBase" id="RU004447"/>
    </source>
</evidence>
<dbReference type="InterPro" id="IPR054734">
    <property type="entry name" value="PqqF-like_C_4"/>
</dbReference>
<comment type="catalytic activity">
    <reaction evidence="7">
        <text>Degradation of insulin, glucagon and other polypeptides. No action on proteins.</text>
        <dbReference type="EC" id="3.4.24.56"/>
    </reaction>
</comment>
<keyword evidence="4" id="KW-0378">Hydrolase</keyword>
<dbReference type="EC" id="3.4.24.56" evidence="8"/>
<dbReference type="SUPFAM" id="SSF63411">
    <property type="entry name" value="LuxS/MPP-like metallohydrolase"/>
    <property type="match status" value="4"/>
</dbReference>
<protein>
    <recommendedName>
        <fullName evidence="9">Insulin-degrading enzyme</fullName>
        <ecNumber evidence="8">3.4.24.56</ecNumber>
    </recommendedName>
    <alternativeName>
        <fullName evidence="11">Insulin protease</fullName>
    </alternativeName>
    <alternativeName>
        <fullName evidence="10">Insulysin</fullName>
    </alternativeName>
</protein>
<dbReference type="PROSITE" id="PS00143">
    <property type="entry name" value="INSULINASE"/>
    <property type="match status" value="1"/>
</dbReference>
<gene>
    <name evidence="18" type="ORF">PYX00_007602</name>
</gene>
<evidence type="ECO:0000313" key="18">
    <source>
        <dbReference type="EMBL" id="KAL0270073.1"/>
    </source>
</evidence>
<dbReference type="Pfam" id="PF00675">
    <property type="entry name" value="Peptidase_M16"/>
    <property type="match status" value="1"/>
</dbReference>
<evidence type="ECO:0000256" key="1">
    <source>
        <dbReference type="ARBA" id="ARBA00007261"/>
    </source>
</evidence>
<keyword evidence="2" id="KW-0645">Protease</keyword>
<dbReference type="FunFam" id="3.30.830.10:FF:000004">
    <property type="entry name" value="Putative insulin-degrading enzyme"/>
    <property type="match status" value="1"/>
</dbReference>
<dbReference type="Pfam" id="PF16187">
    <property type="entry name" value="Peptidase_M16_M"/>
    <property type="match status" value="1"/>
</dbReference>
<dbReference type="GO" id="GO:0043171">
    <property type="term" value="P:peptide catabolic process"/>
    <property type="evidence" value="ECO:0007669"/>
    <property type="project" value="TreeGrafter"/>
</dbReference>
<comment type="caution">
    <text evidence="18">The sequence shown here is derived from an EMBL/GenBank/DDBJ whole genome shotgun (WGS) entry which is preliminary data.</text>
</comment>
<evidence type="ECO:0000256" key="7">
    <source>
        <dbReference type="ARBA" id="ARBA00052248"/>
    </source>
</evidence>
<evidence type="ECO:0000256" key="6">
    <source>
        <dbReference type="ARBA" id="ARBA00023049"/>
    </source>
</evidence>
<dbReference type="InterPro" id="IPR001431">
    <property type="entry name" value="Pept_M16_Zn_BS"/>
</dbReference>
<evidence type="ECO:0000256" key="9">
    <source>
        <dbReference type="ARBA" id="ARBA00070422"/>
    </source>
</evidence>
<dbReference type="InterPro" id="IPR032632">
    <property type="entry name" value="Peptidase_M16_M"/>
</dbReference>